<dbReference type="EMBL" id="CP074371">
    <property type="protein sequence ID" value="QVI21470.1"/>
    <property type="molecule type" value="Genomic_DNA"/>
</dbReference>
<dbReference type="Proteomes" id="UP000683310">
    <property type="component" value="Chromosome"/>
</dbReference>
<accession>A0ABX8CNI1</accession>
<name>A0ABX8CNI1_9NOCA</name>
<proteinExistence type="predicted"/>
<keyword evidence="2" id="KW-1185">Reference proteome</keyword>
<evidence type="ECO:0000313" key="1">
    <source>
        <dbReference type="EMBL" id="QVI21470.1"/>
    </source>
</evidence>
<organism evidence="1 2">
    <name type="scientific">Nocardia tengchongensis</name>
    <dbReference type="NCBI Taxonomy" id="2055889"/>
    <lineage>
        <taxon>Bacteria</taxon>
        <taxon>Bacillati</taxon>
        <taxon>Actinomycetota</taxon>
        <taxon>Actinomycetes</taxon>
        <taxon>Mycobacteriales</taxon>
        <taxon>Nocardiaceae</taxon>
        <taxon>Nocardia</taxon>
    </lineage>
</organism>
<sequence>MLREADPTHAAVAQEATWLAIRFRHAACLLLTVVHLIGGAAEPGAGRAVTVLLAVWVRGPAVGAPAGARVDRGRCPRWWPSISR</sequence>
<protein>
    <submittedName>
        <fullName evidence="1">Uncharacterized protein</fullName>
    </submittedName>
</protein>
<gene>
    <name evidence="1" type="ORF">KHQ06_36935</name>
</gene>
<evidence type="ECO:0000313" key="2">
    <source>
        <dbReference type="Proteomes" id="UP000683310"/>
    </source>
</evidence>
<reference evidence="1 2" key="1">
    <citation type="submission" date="2021-04" db="EMBL/GenBank/DDBJ databases">
        <title>Nocardia tengchongensis.</title>
        <authorList>
            <person name="Zhuang k."/>
            <person name="Ran Y."/>
            <person name="Li W."/>
        </authorList>
    </citation>
    <scope>NUCLEOTIDE SEQUENCE [LARGE SCALE GENOMIC DNA]</scope>
    <source>
        <strain evidence="1 2">CFH S0057</strain>
    </source>
</reference>